<evidence type="ECO:0000256" key="6">
    <source>
        <dbReference type="ARBA" id="ARBA00023014"/>
    </source>
</evidence>
<feature type="domain" description="4Fe-4S ferredoxin-type" evidence="7">
    <location>
        <begin position="75"/>
        <end position="105"/>
    </location>
</feature>
<dbReference type="InterPro" id="IPR017896">
    <property type="entry name" value="4Fe4S_Fe-S-bd"/>
</dbReference>
<keyword evidence="6" id="KW-0411">Iron-sulfur</keyword>
<dbReference type="InterPro" id="IPR017900">
    <property type="entry name" value="4Fe4S_Fe_S_CS"/>
</dbReference>
<proteinExistence type="predicted"/>
<name>X0VCC5_9ZZZZ</name>
<dbReference type="Gene3D" id="3.30.70.20">
    <property type="match status" value="1"/>
</dbReference>
<dbReference type="SUPFAM" id="SSF54862">
    <property type="entry name" value="4Fe-4S ferredoxins"/>
    <property type="match status" value="1"/>
</dbReference>
<comment type="cofactor">
    <cofactor evidence="1">
        <name>[4Fe-4S] cluster</name>
        <dbReference type="ChEBI" id="CHEBI:49883"/>
    </cofactor>
</comment>
<dbReference type="PANTHER" id="PTHR43724:SF1">
    <property type="entry name" value="PYRUVATE SYNTHASE SUBUNIT PORD"/>
    <property type="match status" value="1"/>
</dbReference>
<evidence type="ECO:0000256" key="5">
    <source>
        <dbReference type="ARBA" id="ARBA00023004"/>
    </source>
</evidence>
<keyword evidence="4" id="KW-0677">Repeat</keyword>
<protein>
    <recommendedName>
        <fullName evidence="7">4Fe-4S ferredoxin-type domain-containing protein</fullName>
    </recommendedName>
</protein>
<dbReference type="GO" id="GO:0016625">
    <property type="term" value="F:oxidoreductase activity, acting on the aldehyde or oxo group of donors, iron-sulfur protein as acceptor"/>
    <property type="evidence" value="ECO:0007669"/>
    <property type="project" value="InterPro"/>
</dbReference>
<comment type="caution">
    <text evidence="8">The sequence shown here is derived from an EMBL/GenBank/DDBJ whole genome shotgun (WGS) entry which is preliminary data.</text>
</comment>
<reference evidence="8" key="1">
    <citation type="journal article" date="2014" name="Front. Microbiol.">
        <title>High frequency of phylogenetically diverse reductive dehalogenase-homologous genes in deep subseafloor sedimentary metagenomes.</title>
        <authorList>
            <person name="Kawai M."/>
            <person name="Futagami T."/>
            <person name="Toyoda A."/>
            <person name="Takaki Y."/>
            <person name="Nishi S."/>
            <person name="Hori S."/>
            <person name="Arai W."/>
            <person name="Tsubouchi T."/>
            <person name="Morono Y."/>
            <person name="Uchiyama I."/>
            <person name="Ito T."/>
            <person name="Fujiyama A."/>
            <person name="Inagaki F."/>
            <person name="Takami H."/>
        </authorList>
    </citation>
    <scope>NUCLEOTIDE SEQUENCE</scope>
    <source>
        <strain evidence="8">Expedition CK06-06</strain>
    </source>
</reference>
<dbReference type="GO" id="GO:0051539">
    <property type="term" value="F:4 iron, 4 sulfur cluster binding"/>
    <property type="evidence" value="ECO:0007669"/>
    <property type="project" value="UniProtKB-KW"/>
</dbReference>
<dbReference type="AlphaFoldDB" id="X0VCC5"/>
<keyword evidence="3" id="KW-0479">Metal-binding</keyword>
<dbReference type="Pfam" id="PF00037">
    <property type="entry name" value="Fer4"/>
    <property type="match status" value="2"/>
</dbReference>
<dbReference type="EMBL" id="BARS01016156">
    <property type="protein sequence ID" value="GAF98240.1"/>
    <property type="molecule type" value="Genomic_DNA"/>
</dbReference>
<dbReference type="PROSITE" id="PS51379">
    <property type="entry name" value="4FE4S_FER_2"/>
    <property type="match status" value="2"/>
</dbReference>
<dbReference type="InterPro" id="IPR011898">
    <property type="entry name" value="PorD_KorD"/>
</dbReference>
<gene>
    <name evidence="8" type="ORF">S01H1_26639</name>
</gene>
<dbReference type="PANTHER" id="PTHR43724">
    <property type="entry name" value="PYRUVATE SYNTHASE SUBUNIT PORD"/>
    <property type="match status" value="1"/>
</dbReference>
<dbReference type="NCBIfam" id="TIGR02179">
    <property type="entry name" value="PorD_KorD"/>
    <property type="match status" value="1"/>
</dbReference>
<evidence type="ECO:0000256" key="2">
    <source>
        <dbReference type="ARBA" id="ARBA00022485"/>
    </source>
</evidence>
<evidence type="ECO:0000259" key="7">
    <source>
        <dbReference type="PROSITE" id="PS51379"/>
    </source>
</evidence>
<evidence type="ECO:0000256" key="4">
    <source>
        <dbReference type="ARBA" id="ARBA00022737"/>
    </source>
</evidence>
<accession>X0VCC5</accession>
<dbReference type="GO" id="GO:0046872">
    <property type="term" value="F:metal ion binding"/>
    <property type="evidence" value="ECO:0007669"/>
    <property type="project" value="UniProtKB-KW"/>
</dbReference>
<keyword evidence="5" id="KW-0408">Iron</keyword>
<feature type="domain" description="4Fe-4S ferredoxin-type" evidence="7">
    <location>
        <begin position="46"/>
        <end position="74"/>
    </location>
</feature>
<evidence type="ECO:0000256" key="3">
    <source>
        <dbReference type="ARBA" id="ARBA00022723"/>
    </source>
</evidence>
<organism evidence="8">
    <name type="scientific">marine sediment metagenome</name>
    <dbReference type="NCBI Taxonomy" id="412755"/>
    <lineage>
        <taxon>unclassified sequences</taxon>
        <taxon>metagenomes</taxon>
        <taxon>ecological metagenomes</taxon>
    </lineage>
</organism>
<dbReference type="PROSITE" id="PS00198">
    <property type="entry name" value="4FE4S_FER_1"/>
    <property type="match status" value="1"/>
</dbReference>
<evidence type="ECO:0000256" key="1">
    <source>
        <dbReference type="ARBA" id="ARBA00001966"/>
    </source>
</evidence>
<sequence length="114" mass="12631">MGRDPANTISISSLLKLKGWREIPIGGIIIDAGNSEEYQTGGWRSFRPIWDESKCNNCKVCWIYCPDGSIRIRDGVVAGIDLNHCKGCGICEKECPQGAIEMVEESKAEEKVKQ</sequence>
<keyword evidence="2" id="KW-0004">4Fe-4S</keyword>
<evidence type="ECO:0000313" key="8">
    <source>
        <dbReference type="EMBL" id="GAF98240.1"/>
    </source>
</evidence>